<feature type="transmembrane region" description="Helical" evidence="2">
    <location>
        <begin position="78"/>
        <end position="98"/>
    </location>
</feature>
<dbReference type="HOGENOM" id="CLU_033097_0_0_1"/>
<protein>
    <submittedName>
        <fullName evidence="3">Uncharacterized protein</fullName>
    </submittedName>
</protein>
<evidence type="ECO:0000256" key="2">
    <source>
        <dbReference type="SAM" id="Phobius"/>
    </source>
</evidence>
<accession>A0A072PQC8</accession>
<dbReference type="InterPro" id="IPR018830">
    <property type="entry name" value="DUF2434"/>
</dbReference>
<feature type="region of interest" description="Disordered" evidence="1">
    <location>
        <begin position="358"/>
        <end position="515"/>
    </location>
</feature>
<dbReference type="GeneID" id="25275015"/>
<keyword evidence="2" id="KW-1133">Transmembrane helix</keyword>
<reference evidence="3 4" key="1">
    <citation type="submission" date="2013-03" db="EMBL/GenBank/DDBJ databases">
        <title>The Genome Sequence of Exophiala aquamarina CBS 119918.</title>
        <authorList>
            <consortium name="The Broad Institute Genomics Platform"/>
            <person name="Cuomo C."/>
            <person name="de Hoog S."/>
            <person name="Gorbushina A."/>
            <person name="Walker B."/>
            <person name="Young S.K."/>
            <person name="Zeng Q."/>
            <person name="Gargeya S."/>
            <person name="Fitzgerald M."/>
            <person name="Haas B."/>
            <person name="Abouelleil A."/>
            <person name="Allen A.W."/>
            <person name="Alvarado L."/>
            <person name="Arachchi H.M."/>
            <person name="Berlin A.M."/>
            <person name="Chapman S.B."/>
            <person name="Gainer-Dewar J."/>
            <person name="Goldberg J."/>
            <person name="Griggs A."/>
            <person name="Gujja S."/>
            <person name="Hansen M."/>
            <person name="Howarth C."/>
            <person name="Imamovic A."/>
            <person name="Ireland A."/>
            <person name="Larimer J."/>
            <person name="McCowan C."/>
            <person name="Murphy C."/>
            <person name="Pearson M."/>
            <person name="Poon T.W."/>
            <person name="Priest M."/>
            <person name="Roberts A."/>
            <person name="Saif S."/>
            <person name="Shea T."/>
            <person name="Sisk P."/>
            <person name="Sykes S."/>
            <person name="Wortman J."/>
            <person name="Nusbaum C."/>
            <person name="Birren B."/>
        </authorList>
    </citation>
    <scope>NUCLEOTIDE SEQUENCE [LARGE SCALE GENOMIC DNA]</scope>
    <source>
        <strain evidence="3 4">CBS 119918</strain>
    </source>
</reference>
<gene>
    <name evidence="3" type="ORF">A1O9_00063</name>
</gene>
<dbReference type="OrthoDB" id="5308502at2759"/>
<feature type="transmembrane region" description="Helical" evidence="2">
    <location>
        <begin position="282"/>
        <end position="304"/>
    </location>
</feature>
<dbReference type="AlphaFoldDB" id="A0A072PQC8"/>
<keyword evidence="2" id="KW-0812">Transmembrane</keyword>
<dbReference type="RefSeq" id="XP_013264681.1">
    <property type="nucleotide sequence ID" value="XM_013409227.1"/>
</dbReference>
<feature type="transmembrane region" description="Helical" evidence="2">
    <location>
        <begin position="252"/>
        <end position="270"/>
    </location>
</feature>
<dbReference type="VEuPathDB" id="FungiDB:A1O9_00063"/>
<evidence type="ECO:0000256" key="1">
    <source>
        <dbReference type="SAM" id="MobiDB-lite"/>
    </source>
</evidence>
<dbReference type="Pfam" id="PF10361">
    <property type="entry name" value="DUF2434"/>
    <property type="match status" value="1"/>
</dbReference>
<sequence>MHQDSSNSTAIINGISYNATALQYWNYTIYDNGTLSNGSECYLTFGNYRPVLVSVANGTFINSTSCYNPVNPIGTRGIIGLIFGSLFAVSIVISTINLRKHGRAYLPREKRWKPVGRRWLWYWTIFVAACGILSCFTAVDVDRDYIVNMPMVLQSFFLTLAIPTVLACVWEAVRSWASFEHRQIHDADPFAFRPTGAHAKLEFYLPLAFYAFDWMVFFLVVPRGWTFVQKQRSEVQTLLSARPAALDSRFKAGAILAIICLGISAFRLAYSSRVYHVRVPWALLQVVVLVAIRLAYMLAASWVWQISPYRLDVNIGWLYGLGYAPVLLVLCLLNARGYMNENEEKILIARRASRGEEDGLRLESRRQPPPNRLQQASSPAWWSRSRAAMSHGGQAFKTPTSPTPETVKAGTFPSALEANGDESGHSWWQSRKREEPDTRRRKFTAAPFDSGSSHAGGGRIRDTSVTQTQCRWTEEDDSRIRVVSRTRSSSESGDDRSSTISLQSRPQVVRSMLDV</sequence>
<dbReference type="EMBL" id="AMGV01000001">
    <property type="protein sequence ID" value="KEF62091.1"/>
    <property type="molecule type" value="Genomic_DNA"/>
</dbReference>
<dbReference type="STRING" id="1182545.A0A072PQC8"/>
<feature type="transmembrane region" description="Helical" evidence="2">
    <location>
        <begin position="316"/>
        <end position="335"/>
    </location>
</feature>
<keyword evidence="4" id="KW-1185">Reference proteome</keyword>
<comment type="caution">
    <text evidence="3">The sequence shown here is derived from an EMBL/GenBank/DDBJ whole genome shotgun (WGS) entry which is preliminary data.</text>
</comment>
<evidence type="ECO:0000313" key="4">
    <source>
        <dbReference type="Proteomes" id="UP000027920"/>
    </source>
</evidence>
<organism evidence="3 4">
    <name type="scientific">Exophiala aquamarina CBS 119918</name>
    <dbReference type="NCBI Taxonomy" id="1182545"/>
    <lineage>
        <taxon>Eukaryota</taxon>
        <taxon>Fungi</taxon>
        <taxon>Dikarya</taxon>
        <taxon>Ascomycota</taxon>
        <taxon>Pezizomycotina</taxon>
        <taxon>Eurotiomycetes</taxon>
        <taxon>Chaetothyriomycetidae</taxon>
        <taxon>Chaetothyriales</taxon>
        <taxon>Herpotrichiellaceae</taxon>
        <taxon>Exophiala</taxon>
    </lineage>
</organism>
<evidence type="ECO:0000313" key="3">
    <source>
        <dbReference type="EMBL" id="KEF62091.1"/>
    </source>
</evidence>
<feature type="compositionally biased region" description="Low complexity" evidence="1">
    <location>
        <begin position="376"/>
        <end position="388"/>
    </location>
</feature>
<dbReference type="Proteomes" id="UP000027920">
    <property type="component" value="Unassembled WGS sequence"/>
</dbReference>
<feature type="compositionally biased region" description="Low complexity" evidence="1">
    <location>
        <begin position="481"/>
        <end position="491"/>
    </location>
</feature>
<feature type="transmembrane region" description="Helical" evidence="2">
    <location>
        <begin position="151"/>
        <end position="173"/>
    </location>
</feature>
<feature type="transmembrane region" description="Helical" evidence="2">
    <location>
        <begin position="119"/>
        <end position="139"/>
    </location>
</feature>
<proteinExistence type="predicted"/>
<name>A0A072PQC8_9EURO</name>
<keyword evidence="2" id="KW-0472">Membrane</keyword>
<feature type="transmembrane region" description="Helical" evidence="2">
    <location>
        <begin position="203"/>
        <end position="221"/>
    </location>
</feature>